<accession>A0A939SR13</accession>
<reference evidence="1" key="1">
    <citation type="submission" date="2021-03" db="EMBL/GenBank/DDBJ databases">
        <title>Molecular epidemiology and mechanisms of colistin and carbapenem resistance in Enterobacteriaceae from clinical isolates, the environment and porcine samples in Pretoria, South Africa.</title>
        <authorList>
            <person name="Bogoshi D."/>
            <person name="Mbelle N.M."/>
            <person name="Naidoo V."/>
            <person name="Osei Sekyere J."/>
        </authorList>
    </citation>
    <scope>NUCLEOTIDE SEQUENCE</scope>
    <source>
        <strain evidence="1">C052</strain>
    </source>
</reference>
<organism evidence="1 2">
    <name type="scientific">Providencia rettgeri</name>
    <dbReference type="NCBI Taxonomy" id="587"/>
    <lineage>
        <taxon>Bacteria</taxon>
        <taxon>Pseudomonadati</taxon>
        <taxon>Pseudomonadota</taxon>
        <taxon>Gammaproteobacteria</taxon>
        <taxon>Enterobacterales</taxon>
        <taxon>Morganellaceae</taxon>
        <taxon>Providencia</taxon>
    </lineage>
</organism>
<dbReference type="Proteomes" id="UP000664477">
    <property type="component" value="Unassembled WGS sequence"/>
</dbReference>
<gene>
    <name evidence="1" type="ORF">J4727_02300</name>
</gene>
<dbReference type="EMBL" id="JAGETQ010000007">
    <property type="protein sequence ID" value="MBO1915823.1"/>
    <property type="molecule type" value="Genomic_DNA"/>
</dbReference>
<comment type="caution">
    <text evidence="1">The sequence shown here is derived from an EMBL/GenBank/DDBJ whole genome shotgun (WGS) entry which is preliminary data.</text>
</comment>
<proteinExistence type="predicted"/>
<evidence type="ECO:0000313" key="2">
    <source>
        <dbReference type="Proteomes" id="UP000664477"/>
    </source>
</evidence>
<evidence type="ECO:0000313" key="1">
    <source>
        <dbReference type="EMBL" id="MBO1915823.1"/>
    </source>
</evidence>
<dbReference type="AlphaFoldDB" id="A0A939SR13"/>
<name>A0A939SR13_PRORE</name>
<protein>
    <submittedName>
        <fullName evidence="1">Uncharacterized protein</fullName>
    </submittedName>
</protein>
<sequence>MDKMVSTGAAIVGGHVEYFDNNSSFMLELPTEYEQIKRMQYYRSCFIHPAVLLDLSKIETVNTYKKIPSC</sequence>